<dbReference type="Proteomes" id="UP001642540">
    <property type="component" value="Unassembled WGS sequence"/>
</dbReference>
<accession>A0ABP1RWQ4</accession>
<proteinExistence type="predicted"/>
<protein>
    <recommendedName>
        <fullName evidence="4">MARVEL domain-containing protein</fullName>
    </recommendedName>
</protein>
<comment type="caution">
    <text evidence="2">The sequence shown here is derived from an EMBL/GenBank/DDBJ whole genome shotgun (WGS) entry which is preliminary data.</text>
</comment>
<sequence length="202" mass="21529">MVKRESTTEQSRNSFAFAVLSRPGMGKFGILVFGIVILGLGLASHFDSHWRTLNTKTSVCKQFKDAQSSVAVQLPACPPFSMEEYFVSMIIICFILSSGALIISVLIDTSKGVHLYIDAGYHAVATLLLFIAGAVYTASGAQIRNLEQISGIPGGVVTLRSGEKIAAGVLTIIYALMYGAVAFLILKGDKLASHPDSVVSLN</sequence>
<evidence type="ECO:0008006" key="4">
    <source>
        <dbReference type="Google" id="ProtNLM"/>
    </source>
</evidence>
<keyword evidence="1" id="KW-0472">Membrane</keyword>
<feature type="transmembrane region" description="Helical" evidence="1">
    <location>
        <begin position="165"/>
        <end position="186"/>
    </location>
</feature>
<keyword evidence="1" id="KW-0812">Transmembrane</keyword>
<feature type="transmembrane region" description="Helical" evidence="1">
    <location>
        <begin position="119"/>
        <end position="138"/>
    </location>
</feature>
<dbReference type="EMBL" id="CAXLJM020000119">
    <property type="protein sequence ID" value="CAL8137811.1"/>
    <property type="molecule type" value="Genomic_DNA"/>
</dbReference>
<keyword evidence="1" id="KW-1133">Transmembrane helix</keyword>
<keyword evidence="3" id="KW-1185">Reference proteome</keyword>
<name>A0ABP1RWQ4_9HEXA</name>
<evidence type="ECO:0000313" key="2">
    <source>
        <dbReference type="EMBL" id="CAL8137811.1"/>
    </source>
</evidence>
<organism evidence="2 3">
    <name type="scientific">Orchesella dallaii</name>
    <dbReference type="NCBI Taxonomy" id="48710"/>
    <lineage>
        <taxon>Eukaryota</taxon>
        <taxon>Metazoa</taxon>
        <taxon>Ecdysozoa</taxon>
        <taxon>Arthropoda</taxon>
        <taxon>Hexapoda</taxon>
        <taxon>Collembola</taxon>
        <taxon>Entomobryomorpha</taxon>
        <taxon>Entomobryoidea</taxon>
        <taxon>Orchesellidae</taxon>
        <taxon>Orchesellinae</taxon>
        <taxon>Orchesella</taxon>
    </lineage>
</organism>
<evidence type="ECO:0000313" key="3">
    <source>
        <dbReference type="Proteomes" id="UP001642540"/>
    </source>
</evidence>
<evidence type="ECO:0000256" key="1">
    <source>
        <dbReference type="SAM" id="Phobius"/>
    </source>
</evidence>
<feature type="transmembrane region" description="Helical" evidence="1">
    <location>
        <begin position="28"/>
        <end position="46"/>
    </location>
</feature>
<feature type="transmembrane region" description="Helical" evidence="1">
    <location>
        <begin position="85"/>
        <end position="107"/>
    </location>
</feature>
<reference evidence="2 3" key="1">
    <citation type="submission" date="2024-08" db="EMBL/GenBank/DDBJ databases">
        <authorList>
            <person name="Cucini C."/>
            <person name="Frati F."/>
        </authorList>
    </citation>
    <scope>NUCLEOTIDE SEQUENCE [LARGE SCALE GENOMIC DNA]</scope>
</reference>
<gene>
    <name evidence="2" type="ORF">ODALV1_LOCUS27093</name>
</gene>